<feature type="transmembrane region" description="Helical" evidence="10">
    <location>
        <begin position="12"/>
        <end position="32"/>
    </location>
</feature>
<dbReference type="Pfam" id="PF07884">
    <property type="entry name" value="VKOR"/>
    <property type="match status" value="1"/>
</dbReference>
<dbReference type="Gene3D" id="1.20.1440.130">
    <property type="entry name" value="VKOR domain"/>
    <property type="match status" value="1"/>
</dbReference>
<dbReference type="PANTHER" id="PTHR34573">
    <property type="entry name" value="VKC DOMAIN-CONTAINING PROTEIN"/>
    <property type="match status" value="1"/>
</dbReference>
<comment type="subcellular location">
    <subcellularLocation>
        <location evidence="1">Membrane</location>
        <topology evidence="1">Multi-pass membrane protein</topology>
    </subcellularLocation>
</comment>
<evidence type="ECO:0000256" key="8">
    <source>
        <dbReference type="ARBA" id="ARBA00023157"/>
    </source>
</evidence>
<dbReference type="STRING" id="395961.Cyan7425_0234"/>
<dbReference type="eggNOG" id="COG4243">
    <property type="taxonomic scope" value="Bacteria"/>
</dbReference>
<evidence type="ECO:0000256" key="6">
    <source>
        <dbReference type="ARBA" id="ARBA00023002"/>
    </source>
</evidence>
<dbReference type="HOGENOM" id="CLU_047345_0_0_3"/>
<evidence type="ECO:0000256" key="5">
    <source>
        <dbReference type="ARBA" id="ARBA00022989"/>
    </source>
</evidence>
<keyword evidence="6" id="KW-0560">Oxidoreductase</keyword>
<evidence type="ECO:0000313" key="12">
    <source>
        <dbReference type="EMBL" id="ACL42630.1"/>
    </source>
</evidence>
<keyword evidence="9" id="KW-0676">Redox-active center</keyword>
<feature type="transmembrane region" description="Helical" evidence="10">
    <location>
        <begin position="129"/>
        <end position="150"/>
    </location>
</feature>
<dbReference type="InterPro" id="IPR038354">
    <property type="entry name" value="VKOR_sf"/>
</dbReference>
<dbReference type="EMBL" id="CP001344">
    <property type="protein sequence ID" value="ACL42630.1"/>
    <property type="molecule type" value="Genomic_DNA"/>
</dbReference>
<evidence type="ECO:0000256" key="7">
    <source>
        <dbReference type="ARBA" id="ARBA00023136"/>
    </source>
</evidence>
<dbReference type="InterPro" id="IPR044698">
    <property type="entry name" value="VKOR/LTO1"/>
</dbReference>
<feature type="transmembrane region" description="Helical" evidence="10">
    <location>
        <begin position="162"/>
        <end position="182"/>
    </location>
</feature>
<keyword evidence="7 10" id="KW-0472">Membrane</keyword>
<dbReference type="CDD" id="cd12916">
    <property type="entry name" value="VKOR_1"/>
    <property type="match status" value="1"/>
</dbReference>
<feature type="transmembrane region" description="Helical" evidence="10">
    <location>
        <begin position="102"/>
        <end position="123"/>
    </location>
</feature>
<dbReference type="GO" id="GO:0016491">
    <property type="term" value="F:oxidoreductase activity"/>
    <property type="evidence" value="ECO:0007669"/>
    <property type="project" value="UniProtKB-KW"/>
</dbReference>
<organism evidence="12">
    <name type="scientific">Cyanothece sp. (strain PCC 7425 / ATCC 29141)</name>
    <dbReference type="NCBI Taxonomy" id="395961"/>
    <lineage>
        <taxon>Bacteria</taxon>
        <taxon>Bacillati</taxon>
        <taxon>Cyanobacteriota</taxon>
        <taxon>Cyanophyceae</taxon>
        <taxon>Gomontiellales</taxon>
        <taxon>Cyanothecaceae</taxon>
        <taxon>Cyanothece</taxon>
    </lineage>
</organism>
<proteinExistence type="inferred from homology"/>
<gene>
    <name evidence="12" type="ordered locus">Cyan7425_0234</name>
</gene>
<keyword evidence="5 10" id="KW-1133">Transmembrane helix</keyword>
<keyword evidence="3 10" id="KW-0812">Transmembrane</keyword>
<dbReference type="KEGG" id="cyn:Cyan7425_0234"/>
<dbReference type="GO" id="GO:0048038">
    <property type="term" value="F:quinone binding"/>
    <property type="evidence" value="ECO:0007669"/>
    <property type="project" value="UniProtKB-KW"/>
</dbReference>
<dbReference type="OrthoDB" id="185994at2"/>
<feature type="transmembrane region" description="Helical" evidence="10">
    <location>
        <begin position="66"/>
        <end position="90"/>
    </location>
</feature>
<evidence type="ECO:0000256" key="1">
    <source>
        <dbReference type="ARBA" id="ARBA00004141"/>
    </source>
</evidence>
<reference evidence="12" key="1">
    <citation type="submission" date="2009-01" db="EMBL/GenBank/DDBJ databases">
        <title>Complete sequence of chromosome Cyanothece sp. PCC 7425.</title>
        <authorList>
            <consortium name="US DOE Joint Genome Institute"/>
            <person name="Lucas S."/>
            <person name="Copeland A."/>
            <person name="Lapidus A."/>
            <person name="Glavina del Rio T."/>
            <person name="Dalin E."/>
            <person name="Tice H."/>
            <person name="Bruce D."/>
            <person name="Goodwin L."/>
            <person name="Pitluck S."/>
            <person name="Sims D."/>
            <person name="Meineke L."/>
            <person name="Brettin T."/>
            <person name="Detter J.C."/>
            <person name="Han C."/>
            <person name="Larimer F."/>
            <person name="Land M."/>
            <person name="Hauser L."/>
            <person name="Kyrpides N."/>
            <person name="Ovchinnikova G."/>
            <person name="Liberton M."/>
            <person name="Stoeckel J."/>
            <person name="Banerjee A."/>
            <person name="Singh A."/>
            <person name="Page L."/>
            <person name="Sato H."/>
            <person name="Zhao L."/>
            <person name="Sherman L."/>
            <person name="Pakrasi H."/>
            <person name="Richardson P."/>
        </authorList>
    </citation>
    <scope>NUCLEOTIDE SEQUENCE</scope>
    <source>
        <strain evidence="12">PCC 7425</strain>
    </source>
</reference>
<evidence type="ECO:0000256" key="2">
    <source>
        <dbReference type="ARBA" id="ARBA00006214"/>
    </source>
</evidence>
<keyword evidence="4" id="KW-0874">Quinone</keyword>
<evidence type="ECO:0000256" key="9">
    <source>
        <dbReference type="ARBA" id="ARBA00023284"/>
    </source>
</evidence>
<dbReference type="PANTHER" id="PTHR34573:SF1">
    <property type="entry name" value="VITAMIN K EPOXIDE REDUCTASE DOMAIN-CONTAINING PROTEIN"/>
    <property type="match status" value="1"/>
</dbReference>
<dbReference type="InterPro" id="IPR036249">
    <property type="entry name" value="Thioredoxin-like_sf"/>
</dbReference>
<sequence>MSRRRSIPWIHRWSRPLIGGTALMGASVTAYLTISHQLGKGVACPTEGGCDVVLSSPYASVFGLPLSLFGFLAYVGMAVLALAPLLLNPVEKKELRQKLENLTWLLLFAGAIAMVIFSGYLMFLLATEIQQTCPYCIASACFTVLMLVLTIVGRDWTDRGNLFFIAIVVGMITLIGTLGLYASSNPNAGTPNDKFQGAPISTQSGPAELALAEHLKQKDIKMYGAWWCSHCHDQKELFGASAFKQVPYVECSPEGGPGTPPAQICLDKGVQSYPTWDVNGQIISGTRPLEELARLSDYQGPKNFQNTIQR</sequence>
<dbReference type="SMART" id="SM00756">
    <property type="entry name" value="VKc"/>
    <property type="match status" value="1"/>
</dbReference>
<dbReference type="SUPFAM" id="SSF52833">
    <property type="entry name" value="Thioredoxin-like"/>
    <property type="match status" value="1"/>
</dbReference>
<protein>
    <submittedName>
        <fullName evidence="12">Vitamin K epoxide reductase</fullName>
    </submittedName>
</protein>
<evidence type="ECO:0000256" key="4">
    <source>
        <dbReference type="ARBA" id="ARBA00022719"/>
    </source>
</evidence>
<dbReference type="Gene3D" id="3.40.30.10">
    <property type="entry name" value="Glutaredoxin"/>
    <property type="match status" value="1"/>
</dbReference>
<name>B8HRX1_CYAP4</name>
<evidence type="ECO:0000256" key="10">
    <source>
        <dbReference type="SAM" id="Phobius"/>
    </source>
</evidence>
<evidence type="ECO:0000256" key="3">
    <source>
        <dbReference type="ARBA" id="ARBA00022692"/>
    </source>
</evidence>
<accession>B8HRX1</accession>
<comment type="similarity">
    <text evidence="2">Belongs to the VKOR family.</text>
</comment>
<feature type="domain" description="Vitamin K epoxide reductase" evidence="11">
    <location>
        <begin position="11"/>
        <end position="154"/>
    </location>
</feature>
<dbReference type="InterPro" id="IPR012932">
    <property type="entry name" value="VKOR"/>
</dbReference>
<evidence type="ECO:0000259" key="11">
    <source>
        <dbReference type="SMART" id="SM00756"/>
    </source>
</evidence>
<dbReference type="GO" id="GO:0016020">
    <property type="term" value="C:membrane"/>
    <property type="evidence" value="ECO:0007669"/>
    <property type="project" value="UniProtKB-SubCell"/>
</dbReference>
<dbReference type="AlphaFoldDB" id="B8HRX1"/>
<keyword evidence="8" id="KW-1015">Disulfide bond</keyword>